<feature type="transmembrane region" description="Helical" evidence="3">
    <location>
        <begin position="460"/>
        <end position="480"/>
    </location>
</feature>
<feature type="transmembrane region" description="Helical" evidence="3">
    <location>
        <begin position="214"/>
        <end position="234"/>
    </location>
</feature>
<dbReference type="AlphaFoldDB" id="A0A832I859"/>
<name>A0A832I859_UNCEI</name>
<dbReference type="PRINTS" id="PR01434">
    <property type="entry name" value="NADHDHGNASE5"/>
</dbReference>
<feature type="transmembrane region" description="Helical" evidence="3">
    <location>
        <begin position="33"/>
        <end position="55"/>
    </location>
</feature>
<accession>A0A832I859</accession>
<feature type="transmembrane region" description="Helical" evidence="3">
    <location>
        <begin position="501"/>
        <end position="526"/>
    </location>
</feature>
<sequence length="535" mass="53103">MPEPAVLGVAALVGLPLLAAVAARLLRGRASDAAAFAGALAAAGAGAWLVAAHGLRGVHVPLGGLPALDRALGRPVELFGVALDPLSSLVLLAAVLIGVACVLFSAPYVGPGNRETPAPPDRRAYWFWLLVFVAAMGGLVTSATMLQMFVFWEITTVCSWALIGHHDEEPGALEAARKAFLMTAGGGLALLVSLVIAIALTGSAGFDALSRLPAGARGAAGALMLLALAGAWAKSGQVPFHTWLPSAMVAPSPVSAYLHAASLVNAGVYLVLRLALANAPQAFPVAAADPAAPGAMPAALGGAGALGAATAAWFAPLPVWVPGAVGVMAVLTLGVAVAQFFYQDDLKRLLALSTISHLALVLLGAALAFAGSARAAQGAALHVLAHGAGKALLFLSVGTLAYAAGTRRIGALSGARPAAPLAAAGFLIGTLTVAGVPPFAGFWSKLLLVRGAVEVGGAGALAAALVVAESVLAFAWLLWVGQRVFLGPPSPAAAAMAPTPAAMNAALVLLMALCLAATAFGLPLALAVRPGGFGG</sequence>
<dbReference type="PANTHER" id="PTHR43373">
    <property type="entry name" value="NA(+)/H(+) ANTIPORTER SUBUNIT"/>
    <property type="match status" value="1"/>
</dbReference>
<dbReference type="InterPro" id="IPR050616">
    <property type="entry name" value="CPA3_Na-H_Antiporter_A"/>
</dbReference>
<dbReference type="GO" id="GO:0016020">
    <property type="term" value="C:membrane"/>
    <property type="evidence" value="ECO:0007669"/>
    <property type="project" value="UniProtKB-SubCell"/>
</dbReference>
<evidence type="ECO:0000313" key="5">
    <source>
        <dbReference type="EMBL" id="HGZ42372.1"/>
    </source>
</evidence>
<dbReference type="EMBL" id="DSQF01000004">
    <property type="protein sequence ID" value="HGZ42372.1"/>
    <property type="molecule type" value="Genomic_DNA"/>
</dbReference>
<feature type="transmembrane region" description="Helical" evidence="3">
    <location>
        <begin position="417"/>
        <end position="440"/>
    </location>
</feature>
<keyword evidence="3" id="KW-1133">Transmembrane helix</keyword>
<proteinExistence type="predicted"/>
<dbReference type="InterPro" id="IPR001750">
    <property type="entry name" value="ND/Mrp_TM"/>
</dbReference>
<feature type="transmembrane region" description="Helical" evidence="3">
    <location>
        <begin position="125"/>
        <end position="152"/>
    </location>
</feature>
<dbReference type="Pfam" id="PF00361">
    <property type="entry name" value="Proton_antipo_M"/>
    <property type="match status" value="2"/>
</dbReference>
<dbReference type="PANTHER" id="PTHR43373:SF1">
    <property type="entry name" value="NA(+)_H(+) ANTIPORTER SUBUNIT A"/>
    <property type="match status" value="1"/>
</dbReference>
<evidence type="ECO:0000256" key="3">
    <source>
        <dbReference type="SAM" id="Phobius"/>
    </source>
</evidence>
<keyword evidence="2 3" id="KW-0812">Transmembrane</keyword>
<dbReference type="GO" id="GO:0012505">
    <property type="term" value="C:endomembrane system"/>
    <property type="evidence" value="ECO:0007669"/>
    <property type="project" value="UniProtKB-SubCell"/>
</dbReference>
<evidence type="ECO:0000256" key="1">
    <source>
        <dbReference type="ARBA" id="ARBA00004127"/>
    </source>
</evidence>
<protein>
    <recommendedName>
        <fullName evidence="4">NADH:quinone oxidoreductase/Mrp antiporter transmembrane domain-containing protein</fullName>
    </recommendedName>
</protein>
<feature type="transmembrane region" description="Helical" evidence="3">
    <location>
        <begin position="297"/>
        <end position="315"/>
    </location>
</feature>
<feature type="transmembrane region" description="Helical" evidence="3">
    <location>
        <begin position="383"/>
        <end position="405"/>
    </location>
</feature>
<feature type="transmembrane region" description="Helical" evidence="3">
    <location>
        <begin position="179"/>
        <end position="202"/>
    </location>
</feature>
<feature type="domain" description="NADH:quinone oxidoreductase/Mrp antiporter transmembrane" evidence="4">
    <location>
        <begin position="318"/>
        <end position="463"/>
    </location>
</feature>
<comment type="subcellular location">
    <subcellularLocation>
        <location evidence="1">Endomembrane system</location>
        <topology evidence="1">Multi-pass membrane protein</topology>
    </subcellularLocation>
    <subcellularLocation>
        <location evidence="2">Membrane</location>
        <topology evidence="2">Multi-pass membrane protein</topology>
    </subcellularLocation>
</comment>
<organism evidence="5">
    <name type="scientific">Eiseniibacteriota bacterium</name>
    <dbReference type="NCBI Taxonomy" id="2212470"/>
    <lineage>
        <taxon>Bacteria</taxon>
        <taxon>Candidatus Eiseniibacteriota</taxon>
    </lineage>
</organism>
<reference evidence="5" key="1">
    <citation type="journal article" date="2020" name="mSystems">
        <title>Genome- and Community-Level Interaction Insights into Carbon Utilization and Element Cycling Functions of Hydrothermarchaeota in Hydrothermal Sediment.</title>
        <authorList>
            <person name="Zhou Z."/>
            <person name="Liu Y."/>
            <person name="Xu W."/>
            <person name="Pan J."/>
            <person name="Luo Z.H."/>
            <person name="Li M."/>
        </authorList>
    </citation>
    <scope>NUCLEOTIDE SEQUENCE [LARGE SCALE GENOMIC DNA]</scope>
    <source>
        <strain evidence="5">SpSt-381</strain>
    </source>
</reference>
<evidence type="ECO:0000256" key="2">
    <source>
        <dbReference type="RuleBase" id="RU000320"/>
    </source>
</evidence>
<feature type="transmembrane region" description="Helical" evidence="3">
    <location>
        <begin position="6"/>
        <end position="26"/>
    </location>
</feature>
<comment type="caution">
    <text evidence="5">The sequence shown here is derived from an EMBL/GenBank/DDBJ whole genome shotgun (WGS) entry which is preliminary data.</text>
</comment>
<feature type="domain" description="NADH:quinone oxidoreductase/Mrp antiporter transmembrane" evidence="4">
    <location>
        <begin position="144"/>
        <end position="277"/>
    </location>
</feature>
<keyword evidence="3" id="KW-0472">Membrane</keyword>
<feature type="transmembrane region" description="Helical" evidence="3">
    <location>
        <begin position="321"/>
        <end position="342"/>
    </location>
</feature>
<feature type="transmembrane region" description="Helical" evidence="3">
    <location>
        <begin position="86"/>
        <end position="104"/>
    </location>
</feature>
<evidence type="ECO:0000259" key="4">
    <source>
        <dbReference type="Pfam" id="PF00361"/>
    </source>
</evidence>
<gene>
    <name evidence="5" type="ORF">ENR23_02915</name>
</gene>
<feature type="transmembrane region" description="Helical" evidence="3">
    <location>
        <begin position="254"/>
        <end position="276"/>
    </location>
</feature>
<feature type="transmembrane region" description="Helical" evidence="3">
    <location>
        <begin position="349"/>
        <end position="371"/>
    </location>
</feature>